<sequence>MGNKKRASNSNEADTSNCYEGERLSRLLKSIHRGIESAKLLELNSLPEKFWYKQQFAVGVNEVTRVLERMPPAAKEIERPTKQHRAFCTNPKAPVVNLQAVLLASDCHPKWLTKHLPSLASSRNVSVIHLKDQKGGSLRLGELVKVKTAMALGIKARGNDVNEIVERILRGHEACLKEEDAQESTELGE</sequence>
<comment type="caution">
    <text evidence="2">The sequence shown here is derived from an EMBL/GenBank/DDBJ whole genome shotgun (WGS) entry which is preliminary data.</text>
</comment>
<accession>A0AAV8U8M3</accession>
<dbReference type="InterPro" id="IPR029064">
    <property type="entry name" value="Ribosomal_eL30-like_sf"/>
</dbReference>
<dbReference type="InterPro" id="IPR004038">
    <property type="entry name" value="Ribosomal_eL8/eL30/eS12/Gad45"/>
</dbReference>
<keyword evidence="3" id="KW-1185">Reference proteome</keyword>
<reference evidence="2 3" key="1">
    <citation type="submission" date="2021-09" db="EMBL/GenBank/DDBJ databases">
        <title>Genomic insights and catalytic innovation underlie evolution of tropane alkaloids biosynthesis.</title>
        <authorList>
            <person name="Wang Y.-J."/>
            <person name="Tian T."/>
            <person name="Huang J.-P."/>
            <person name="Huang S.-X."/>
        </authorList>
    </citation>
    <scope>NUCLEOTIDE SEQUENCE [LARGE SCALE GENOMIC DNA]</scope>
    <source>
        <strain evidence="2">KIB-2018</strain>
        <tissue evidence="2">Leaf</tissue>
    </source>
</reference>
<name>A0AAV8U8M3_9ROSI</name>
<evidence type="ECO:0000313" key="2">
    <source>
        <dbReference type="EMBL" id="KAJ8898773.1"/>
    </source>
</evidence>
<dbReference type="EMBL" id="JAIWQS010000008">
    <property type="protein sequence ID" value="KAJ8898773.1"/>
    <property type="molecule type" value="Genomic_DNA"/>
</dbReference>
<feature type="domain" description="Ribosomal protein eL8/eL30/eS12/Gadd45" evidence="1">
    <location>
        <begin position="98"/>
        <end position="158"/>
    </location>
</feature>
<dbReference type="Pfam" id="PF01248">
    <property type="entry name" value="Ribosomal_L7Ae"/>
    <property type="match status" value="1"/>
</dbReference>
<proteinExistence type="predicted"/>
<evidence type="ECO:0000259" key="1">
    <source>
        <dbReference type="Pfam" id="PF01248"/>
    </source>
</evidence>
<dbReference type="Gene3D" id="3.30.1330.30">
    <property type="match status" value="1"/>
</dbReference>
<protein>
    <recommendedName>
        <fullName evidence="1">Ribosomal protein eL8/eL30/eS12/Gadd45 domain-containing protein</fullName>
    </recommendedName>
</protein>
<dbReference type="AlphaFoldDB" id="A0AAV8U8M3"/>
<gene>
    <name evidence="2" type="ORF">K2173_005106</name>
</gene>
<organism evidence="2 3">
    <name type="scientific">Erythroxylum novogranatense</name>
    <dbReference type="NCBI Taxonomy" id="1862640"/>
    <lineage>
        <taxon>Eukaryota</taxon>
        <taxon>Viridiplantae</taxon>
        <taxon>Streptophyta</taxon>
        <taxon>Embryophyta</taxon>
        <taxon>Tracheophyta</taxon>
        <taxon>Spermatophyta</taxon>
        <taxon>Magnoliopsida</taxon>
        <taxon>eudicotyledons</taxon>
        <taxon>Gunneridae</taxon>
        <taxon>Pentapetalae</taxon>
        <taxon>rosids</taxon>
        <taxon>fabids</taxon>
        <taxon>Malpighiales</taxon>
        <taxon>Erythroxylaceae</taxon>
        <taxon>Erythroxylum</taxon>
    </lineage>
</organism>
<dbReference type="PANTHER" id="PTHR47903:SF2">
    <property type="entry name" value="OS07G0636400 PROTEIN"/>
    <property type="match status" value="1"/>
</dbReference>
<dbReference type="PANTHER" id="PTHR47903">
    <property type="entry name" value="OS07G0636400 PROTEIN"/>
    <property type="match status" value="1"/>
</dbReference>
<evidence type="ECO:0000313" key="3">
    <source>
        <dbReference type="Proteomes" id="UP001159364"/>
    </source>
</evidence>
<dbReference type="SUPFAM" id="SSF55315">
    <property type="entry name" value="L30e-like"/>
    <property type="match status" value="1"/>
</dbReference>
<dbReference type="Proteomes" id="UP001159364">
    <property type="component" value="Linkage Group LG08"/>
</dbReference>